<sequence length="333" mass="36397">MSDAKRPMYTDDPESLETMLVQILATPAEPILEDGDLIVSVVNTTSSEINNLCVSSAVLKIASPEFAALMAISEAAREHNVVPVATNRPLNVGMRCILSLLHHTNTDEYETIDAQQLSNIATCREIHEKIAADCNADACDIGAFLLAATNFKTDAEVVKMSKLACLKLPATFVEMWSNDEDLAQIPQTLVAKLTNDMQASLGAITKALFSFEELAKARGAYDTRQQLCLGCGRRPPAKAKKCNPCHNLDLLPDVCTTASRIGNYFLALQRHGLWPPTVLFKEEISPSDIINRIEEMARDTKHTCNGEGRCPLVICLEKLPQTINVAVAALDEM</sequence>
<gene>
    <name evidence="1" type="ORF">CkaCkLH20_06634</name>
</gene>
<reference evidence="1" key="2">
    <citation type="submission" date="2020-11" db="EMBL/GenBank/DDBJ databases">
        <title>Whole genome sequencing of Colletotrichum sp.</title>
        <authorList>
            <person name="Li H."/>
        </authorList>
    </citation>
    <scope>NUCLEOTIDE SEQUENCE</scope>
    <source>
        <strain evidence="1">CkLH20</strain>
    </source>
</reference>
<dbReference type="EMBL" id="JAATWM020000020">
    <property type="protein sequence ID" value="KAF9875702.1"/>
    <property type="molecule type" value="Genomic_DNA"/>
</dbReference>
<dbReference type="AlphaFoldDB" id="A0A9P6LKK9"/>
<evidence type="ECO:0008006" key="3">
    <source>
        <dbReference type="Google" id="ProtNLM"/>
    </source>
</evidence>
<proteinExistence type="predicted"/>
<evidence type="ECO:0000313" key="1">
    <source>
        <dbReference type="EMBL" id="KAF9875702.1"/>
    </source>
</evidence>
<dbReference type="Proteomes" id="UP000781932">
    <property type="component" value="Unassembled WGS sequence"/>
</dbReference>
<protein>
    <recommendedName>
        <fullName evidence="3">BTB domain-containing protein</fullName>
    </recommendedName>
</protein>
<reference evidence="1" key="1">
    <citation type="submission" date="2020-03" db="EMBL/GenBank/DDBJ databases">
        <authorList>
            <person name="He L."/>
        </authorList>
    </citation>
    <scope>NUCLEOTIDE SEQUENCE</scope>
    <source>
        <strain evidence="1">CkLH20</strain>
    </source>
</reference>
<accession>A0A9P6LKK9</accession>
<organism evidence="1 2">
    <name type="scientific">Colletotrichum karsti</name>
    <dbReference type="NCBI Taxonomy" id="1095194"/>
    <lineage>
        <taxon>Eukaryota</taxon>
        <taxon>Fungi</taxon>
        <taxon>Dikarya</taxon>
        <taxon>Ascomycota</taxon>
        <taxon>Pezizomycotina</taxon>
        <taxon>Sordariomycetes</taxon>
        <taxon>Hypocreomycetidae</taxon>
        <taxon>Glomerellales</taxon>
        <taxon>Glomerellaceae</taxon>
        <taxon>Colletotrichum</taxon>
        <taxon>Colletotrichum boninense species complex</taxon>
    </lineage>
</organism>
<evidence type="ECO:0000313" key="2">
    <source>
        <dbReference type="Proteomes" id="UP000781932"/>
    </source>
</evidence>
<keyword evidence="2" id="KW-1185">Reference proteome</keyword>
<name>A0A9P6LKK9_9PEZI</name>
<dbReference type="RefSeq" id="XP_038745163.1">
    <property type="nucleotide sequence ID" value="XM_038889351.1"/>
</dbReference>
<comment type="caution">
    <text evidence="1">The sequence shown here is derived from an EMBL/GenBank/DDBJ whole genome shotgun (WGS) entry which is preliminary data.</text>
</comment>
<dbReference type="GeneID" id="62162425"/>
<dbReference type="OrthoDB" id="4841985at2759"/>